<evidence type="ECO:0008006" key="4">
    <source>
        <dbReference type="Google" id="ProtNLM"/>
    </source>
</evidence>
<keyword evidence="3" id="KW-1185">Reference proteome</keyword>
<dbReference type="RefSeq" id="WP_102771543.1">
    <property type="nucleotide sequence ID" value="NZ_POQS01000001.1"/>
</dbReference>
<proteinExistence type="predicted"/>
<evidence type="ECO:0000313" key="3">
    <source>
        <dbReference type="Proteomes" id="UP000235994"/>
    </source>
</evidence>
<keyword evidence="1" id="KW-0812">Transmembrane</keyword>
<feature type="transmembrane region" description="Helical" evidence="1">
    <location>
        <begin position="78"/>
        <end position="97"/>
    </location>
</feature>
<dbReference type="Proteomes" id="UP000235994">
    <property type="component" value="Unassembled WGS sequence"/>
</dbReference>
<dbReference type="AlphaFoldDB" id="A0A2N8KQ98"/>
<feature type="transmembrane region" description="Helical" evidence="1">
    <location>
        <begin position="54"/>
        <end position="71"/>
    </location>
</feature>
<dbReference type="EMBL" id="POQS01000001">
    <property type="protein sequence ID" value="PND35612.1"/>
    <property type="molecule type" value="Genomic_DNA"/>
</dbReference>
<keyword evidence="1" id="KW-1133">Transmembrane helix</keyword>
<comment type="caution">
    <text evidence="2">The sequence shown here is derived from an EMBL/GenBank/DDBJ whole genome shotgun (WGS) entry which is preliminary data.</text>
</comment>
<evidence type="ECO:0000313" key="2">
    <source>
        <dbReference type="EMBL" id="PND35612.1"/>
    </source>
</evidence>
<name>A0A2N8KQ98_9BURK</name>
<reference evidence="2 3" key="1">
    <citation type="submission" date="2018-01" db="EMBL/GenBank/DDBJ databases">
        <title>The draft genome of an aniline degradation strain ANB-1.</title>
        <authorList>
            <person name="Zhang L."/>
            <person name="Jiang J."/>
        </authorList>
    </citation>
    <scope>NUCLEOTIDE SEQUENCE [LARGE SCALE GENOMIC DNA]</scope>
    <source>
        <strain evidence="2 3">ANB-1</strain>
    </source>
</reference>
<gene>
    <name evidence="2" type="ORF">C1I89_04415</name>
</gene>
<sequence>MGAGDGFFASLGGMLGEALRSIVAGLKWLLGGIGGALGDFYSGLAGAMGMSPSVFNLVLLVLGLMLLWAAVKSLLRRSILGFVFWLFLAVLVLGGLIN</sequence>
<keyword evidence="1" id="KW-0472">Membrane</keyword>
<protein>
    <recommendedName>
        <fullName evidence="4">MFS transporter</fullName>
    </recommendedName>
</protein>
<organism evidence="2 3">
    <name type="scientific">Achromobacter pulmonis</name>
    <dbReference type="NCBI Taxonomy" id="1389932"/>
    <lineage>
        <taxon>Bacteria</taxon>
        <taxon>Pseudomonadati</taxon>
        <taxon>Pseudomonadota</taxon>
        <taxon>Betaproteobacteria</taxon>
        <taxon>Burkholderiales</taxon>
        <taxon>Alcaligenaceae</taxon>
        <taxon>Achromobacter</taxon>
    </lineage>
</organism>
<evidence type="ECO:0000256" key="1">
    <source>
        <dbReference type="SAM" id="Phobius"/>
    </source>
</evidence>
<accession>A0A2N8KQ98</accession>